<gene>
    <name evidence="2" type="ORF">B296_00050969</name>
</gene>
<evidence type="ECO:0000313" key="3">
    <source>
        <dbReference type="Proteomes" id="UP000287651"/>
    </source>
</evidence>
<protein>
    <submittedName>
        <fullName evidence="2">Uncharacterized protein</fullName>
    </submittedName>
</protein>
<accession>A0A426XPF1</accession>
<dbReference type="EMBL" id="AMZH03018678">
    <property type="protein sequence ID" value="RRT41302.1"/>
    <property type="molecule type" value="Genomic_DNA"/>
</dbReference>
<dbReference type="AlphaFoldDB" id="A0A426XPF1"/>
<keyword evidence="1" id="KW-1133">Transmembrane helix</keyword>
<dbReference type="Proteomes" id="UP000287651">
    <property type="component" value="Unassembled WGS sequence"/>
</dbReference>
<sequence length="214" mass="23096">MQPRKPPPLSPLLPLLPIAYRRCPLPSSSANRSLDRPFFLSFLPYTVVALFLPPLPAAAFIAPYVLLTLLACRSSTVVSAPSNATNHPSHPCCRIFLPRYSAASSSSQDLVAPLLNHFSAISHPKHRNTRWPPLFLLSPSASFASCCPYLPPLPSSSKIIATATAKALANNSRCPLLSAFSASCCLCLMSLPSPQSQPHLPRSYIAICIPCRPI</sequence>
<name>A0A426XPF1_ENSVE</name>
<keyword evidence="1" id="KW-0472">Membrane</keyword>
<feature type="transmembrane region" description="Helical" evidence="1">
    <location>
        <begin position="45"/>
        <end position="67"/>
    </location>
</feature>
<reference evidence="2 3" key="1">
    <citation type="journal article" date="2014" name="Agronomy (Basel)">
        <title>A Draft Genome Sequence for Ensete ventricosum, the Drought-Tolerant Tree Against Hunger.</title>
        <authorList>
            <person name="Harrison J."/>
            <person name="Moore K.A."/>
            <person name="Paszkiewicz K."/>
            <person name="Jones T."/>
            <person name="Grant M."/>
            <person name="Ambacheew D."/>
            <person name="Muzemil S."/>
            <person name="Studholme D.J."/>
        </authorList>
    </citation>
    <scope>NUCLEOTIDE SEQUENCE [LARGE SCALE GENOMIC DNA]</scope>
</reference>
<keyword evidence="1" id="KW-0812">Transmembrane</keyword>
<evidence type="ECO:0000313" key="2">
    <source>
        <dbReference type="EMBL" id="RRT41302.1"/>
    </source>
</evidence>
<evidence type="ECO:0000256" key="1">
    <source>
        <dbReference type="SAM" id="Phobius"/>
    </source>
</evidence>
<comment type="caution">
    <text evidence="2">The sequence shown here is derived from an EMBL/GenBank/DDBJ whole genome shotgun (WGS) entry which is preliminary data.</text>
</comment>
<proteinExistence type="predicted"/>
<organism evidence="2 3">
    <name type="scientific">Ensete ventricosum</name>
    <name type="common">Abyssinian banana</name>
    <name type="synonym">Musa ensete</name>
    <dbReference type="NCBI Taxonomy" id="4639"/>
    <lineage>
        <taxon>Eukaryota</taxon>
        <taxon>Viridiplantae</taxon>
        <taxon>Streptophyta</taxon>
        <taxon>Embryophyta</taxon>
        <taxon>Tracheophyta</taxon>
        <taxon>Spermatophyta</taxon>
        <taxon>Magnoliopsida</taxon>
        <taxon>Liliopsida</taxon>
        <taxon>Zingiberales</taxon>
        <taxon>Musaceae</taxon>
        <taxon>Ensete</taxon>
    </lineage>
</organism>